<keyword evidence="3" id="KW-1185">Reference proteome</keyword>
<dbReference type="AlphaFoldDB" id="A0A3T1D7B1"/>
<dbReference type="Proteomes" id="UP000289856">
    <property type="component" value="Chromosome"/>
</dbReference>
<dbReference type="RefSeq" id="WP_157994064.1">
    <property type="nucleotide sequence ID" value="NZ_AP019400.1"/>
</dbReference>
<dbReference type="Gene3D" id="3.40.50.300">
    <property type="entry name" value="P-loop containing nucleotide triphosphate hydrolases"/>
    <property type="match status" value="1"/>
</dbReference>
<name>A0A3T1D7B1_9BACL</name>
<evidence type="ECO:0000313" key="2">
    <source>
        <dbReference type="EMBL" id="BBI33964.1"/>
    </source>
</evidence>
<dbReference type="KEGG" id="cohn:KCTCHS21_33630"/>
<gene>
    <name evidence="2" type="ORF">KCTCHS21_33630</name>
</gene>
<proteinExistence type="predicted"/>
<dbReference type="InterPro" id="IPR027417">
    <property type="entry name" value="P-loop_NTPase"/>
</dbReference>
<protein>
    <recommendedName>
        <fullName evidence="1">KAP NTPase domain-containing protein</fullName>
    </recommendedName>
</protein>
<evidence type="ECO:0000313" key="3">
    <source>
        <dbReference type="Proteomes" id="UP000289856"/>
    </source>
</evidence>
<dbReference type="Pfam" id="PF07693">
    <property type="entry name" value="KAP_NTPase"/>
    <property type="match status" value="1"/>
</dbReference>
<accession>A0A3T1D7B1</accession>
<dbReference type="InterPro" id="IPR011646">
    <property type="entry name" value="KAP_P-loop"/>
</dbReference>
<dbReference type="SUPFAM" id="SSF52540">
    <property type="entry name" value="P-loop containing nucleoside triphosphate hydrolases"/>
    <property type="match status" value="1"/>
</dbReference>
<feature type="domain" description="KAP NTPase" evidence="1">
    <location>
        <begin position="9"/>
        <end position="74"/>
    </location>
</feature>
<organism evidence="2 3">
    <name type="scientific">Cohnella abietis</name>
    <dbReference type="NCBI Taxonomy" id="2507935"/>
    <lineage>
        <taxon>Bacteria</taxon>
        <taxon>Bacillati</taxon>
        <taxon>Bacillota</taxon>
        <taxon>Bacilli</taxon>
        <taxon>Bacillales</taxon>
        <taxon>Paenibacillaceae</taxon>
        <taxon>Cohnella</taxon>
    </lineage>
</organism>
<dbReference type="OrthoDB" id="88903at2"/>
<reference evidence="2 3" key="1">
    <citation type="submission" date="2019-01" db="EMBL/GenBank/DDBJ databases">
        <title>Complete genome sequence of Cohnella hallensis HS21 isolated from Korean fir (Abies koreana) rhizospheric soil.</title>
        <authorList>
            <person name="Jiang L."/>
            <person name="Kang S.W."/>
            <person name="Kim S."/>
            <person name="Jung J."/>
            <person name="Kim C.Y."/>
            <person name="Kim D.H."/>
            <person name="Kim S.W."/>
            <person name="Lee J."/>
        </authorList>
    </citation>
    <scope>NUCLEOTIDE SEQUENCE [LARGE SCALE GENOMIC DNA]</scope>
    <source>
        <strain evidence="2 3">HS21</strain>
    </source>
</reference>
<sequence length="603" mass="70421">MKLFIEMFRRYMDSPKTEYALHLDGSWGSGKTYFVKNEIRVFLEENYPSYQLVYISLNGIKDTNEIGENVFLQILSPSAAKGYIFVRGAINLFKNFIPIGSPSEIDVTNVDSKIQDLINKRESGNIFLCIDDLERTDPAISIENILGYINSNFIEHNHVKTLFISNSEEIRDHEAFTKLKEKVIGRTIKFQVENLAVIYELIKTNYPLLYPFFEENKESMTAIFATIENINLRTIKFVFGIMAEIFETIENEELTNDVRMSLFACILVIGIEYKIGTIKSIKEAEDNLNRYNLFFKSKQTESRFLSSKIAIKDFFSYFQSIAQFIITGDLNSSKLFDEIGQKYRKENEPDIHFRIVENYYNFEVEEVNNGVNRVISSLKEGYYNPLQHPYMYMVLKEVITNVNYDLEEDLFEVIREGLLLSIESKIDTITLDSEHIVNRYFSNITDEKSLELIEIIRGLVKQHEVFMTRNKVNEFIQALVDFENIELIKHINSFSSSKNLFMNLINENFQEQLIKMKNKSIKLFITVLNEMYLRISNASDYYFVEIPYMTIFKEELKRLLIGIHGDLDVLKRTLISELVNEIEKIINHVDNDNKEPVNSSTIC</sequence>
<evidence type="ECO:0000259" key="1">
    <source>
        <dbReference type="Pfam" id="PF07693"/>
    </source>
</evidence>
<dbReference type="EMBL" id="AP019400">
    <property type="protein sequence ID" value="BBI33964.1"/>
    <property type="molecule type" value="Genomic_DNA"/>
</dbReference>